<feature type="transmembrane region" description="Helical" evidence="1">
    <location>
        <begin position="100"/>
        <end position="121"/>
    </location>
</feature>
<feature type="transmembrane region" description="Helical" evidence="1">
    <location>
        <begin position="25"/>
        <end position="46"/>
    </location>
</feature>
<accession>A0A381Y9C2</accession>
<name>A0A381Y9C2_9ZZZZ</name>
<feature type="transmembrane region" description="Helical" evidence="1">
    <location>
        <begin position="234"/>
        <end position="255"/>
    </location>
</feature>
<protein>
    <recommendedName>
        <fullName evidence="3">DUF898 domain-containing protein</fullName>
    </recommendedName>
</protein>
<sequence>MAQPATTTSTTPYPFEFTGSGFEYFRIWIVNVLLTIVTFGIYSAWAKVRTKRYFYRNTHVAGSEFEYHARPIQILKGRALVFGGYIVFMLSAQLHPWISIILVVVFFVVTPWLIVRAHLFTARNSSWRGIRFDFNKRSMADAFKTFLLVPLLLPFTLGFLIPYFSFRGWRFAVSNSRLGRQPFAFASARVGAYYRAFFAMVLLVVVIVIIFGGLIALALLLFAPGAFAAGTERAGVGGLLSLLPLLLMAVLYLVAVPGYRVMTRNVSLNGTALGGHTFDSTLKVWPVVWIYASNAVCI</sequence>
<keyword evidence="1" id="KW-1133">Transmembrane helix</keyword>
<evidence type="ECO:0000313" key="2">
    <source>
        <dbReference type="EMBL" id="SVA73604.1"/>
    </source>
</evidence>
<dbReference type="Pfam" id="PF05987">
    <property type="entry name" value="DUF898"/>
    <property type="match status" value="1"/>
</dbReference>
<reference evidence="2" key="1">
    <citation type="submission" date="2018-05" db="EMBL/GenBank/DDBJ databases">
        <authorList>
            <person name="Lanie J.A."/>
            <person name="Ng W.-L."/>
            <person name="Kazmierczak K.M."/>
            <person name="Andrzejewski T.M."/>
            <person name="Davidsen T.M."/>
            <person name="Wayne K.J."/>
            <person name="Tettelin H."/>
            <person name="Glass J.I."/>
            <person name="Rusch D."/>
            <person name="Podicherti R."/>
            <person name="Tsui H.-C.T."/>
            <person name="Winkler M.E."/>
        </authorList>
    </citation>
    <scope>NUCLEOTIDE SEQUENCE</scope>
</reference>
<keyword evidence="1" id="KW-0812">Transmembrane</keyword>
<feature type="non-terminal residue" evidence="2">
    <location>
        <position position="298"/>
    </location>
</feature>
<feature type="transmembrane region" description="Helical" evidence="1">
    <location>
        <begin position="197"/>
        <end position="222"/>
    </location>
</feature>
<proteinExistence type="predicted"/>
<organism evidence="2">
    <name type="scientific">marine metagenome</name>
    <dbReference type="NCBI Taxonomy" id="408172"/>
    <lineage>
        <taxon>unclassified sequences</taxon>
        <taxon>metagenomes</taxon>
        <taxon>ecological metagenomes</taxon>
    </lineage>
</organism>
<evidence type="ECO:0008006" key="3">
    <source>
        <dbReference type="Google" id="ProtNLM"/>
    </source>
</evidence>
<evidence type="ECO:0000256" key="1">
    <source>
        <dbReference type="SAM" id="Phobius"/>
    </source>
</evidence>
<feature type="transmembrane region" description="Helical" evidence="1">
    <location>
        <begin position="142"/>
        <end position="164"/>
    </location>
</feature>
<dbReference type="InterPro" id="IPR010295">
    <property type="entry name" value="DUF898"/>
</dbReference>
<gene>
    <name evidence="2" type="ORF">METZ01_LOCUS126458</name>
</gene>
<keyword evidence="1" id="KW-0472">Membrane</keyword>
<dbReference type="EMBL" id="UINC01017684">
    <property type="protein sequence ID" value="SVA73604.1"/>
    <property type="molecule type" value="Genomic_DNA"/>
</dbReference>
<dbReference type="AlphaFoldDB" id="A0A381Y9C2"/>